<dbReference type="OrthoDB" id="438641at2759"/>
<dbReference type="KEGG" id="ure:UREG_07770"/>
<reference evidence="10" key="1">
    <citation type="journal article" date="2009" name="Genome Res.">
        <title>Comparative genomic analyses of the human fungal pathogens Coccidioides and their relatives.</title>
        <authorList>
            <person name="Sharpton T.J."/>
            <person name="Stajich J.E."/>
            <person name="Rounsley S.D."/>
            <person name="Gardner M.J."/>
            <person name="Wortman J.R."/>
            <person name="Jordar V.S."/>
            <person name="Maiti R."/>
            <person name="Kodira C.D."/>
            <person name="Neafsey D.E."/>
            <person name="Zeng Q."/>
            <person name="Hung C.-Y."/>
            <person name="McMahan C."/>
            <person name="Muszewska A."/>
            <person name="Grynberg M."/>
            <person name="Mandel M.A."/>
            <person name="Kellner E.M."/>
            <person name="Barker B.M."/>
            <person name="Galgiani J.N."/>
            <person name="Orbach M.J."/>
            <person name="Kirkland T.N."/>
            <person name="Cole G.T."/>
            <person name="Henn M.R."/>
            <person name="Birren B.W."/>
            <person name="Taylor J.W."/>
        </authorList>
    </citation>
    <scope>NUCLEOTIDE SEQUENCE [LARGE SCALE GENOMIC DNA]</scope>
    <source>
        <strain evidence="10">UAMH 1704</strain>
    </source>
</reference>
<dbReference type="RefSeq" id="XP_002582997.1">
    <property type="nucleotide sequence ID" value="XM_002582951.1"/>
</dbReference>
<keyword evidence="2" id="KW-0808">Transferase</keyword>
<keyword evidence="10" id="KW-1185">Reference proteome</keyword>
<comment type="catalytic activity">
    <reaction evidence="6">
        <text>L-lysyl-[histone] + S-adenosyl-L-methionine = N(6)-methyl-L-lysyl-[histone] + S-adenosyl-L-homocysteine + H(+)</text>
        <dbReference type="Rhea" id="RHEA:10024"/>
        <dbReference type="Rhea" id="RHEA-COMP:9845"/>
        <dbReference type="Rhea" id="RHEA-COMP:9846"/>
        <dbReference type="ChEBI" id="CHEBI:15378"/>
        <dbReference type="ChEBI" id="CHEBI:29969"/>
        <dbReference type="ChEBI" id="CHEBI:57856"/>
        <dbReference type="ChEBI" id="CHEBI:59789"/>
        <dbReference type="ChEBI" id="CHEBI:61929"/>
    </reaction>
    <physiologicalReaction direction="left-to-right" evidence="6">
        <dbReference type="Rhea" id="RHEA:10025"/>
    </physiologicalReaction>
</comment>
<dbReference type="GO" id="GO:0045814">
    <property type="term" value="P:negative regulation of gene expression, epigenetic"/>
    <property type="evidence" value="ECO:0007669"/>
    <property type="project" value="TreeGrafter"/>
</dbReference>
<dbReference type="SUPFAM" id="SSF82199">
    <property type="entry name" value="SET domain"/>
    <property type="match status" value="1"/>
</dbReference>
<feature type="compositionally biased region" description="Acidic residues" evidence="7">
    <location>
        <begin position="829"/>
        <end position="838"/>
    </location>
</feature>
<feature type="compositionally biased region" description="Basic and acidic residues" evidence="7">
    <location>
        <begin position="856"/>
        <end position="868"/>
    </location>
</feature>
<dbReference type="InParanoid" id="C4K019"/>
<dbReference type="InterPro" id="IPR046341">
    <property type="entry name" value="SET_dom_sf"/>
</dbReference>
<keyword evidence="1" id="KW-0489">Methyltransferase</keyword>
<evidence type="ECO:0000256" key="6">
    <source>
        <dbReference type="ARBA" id="ARBA00048619"/>
    </source>
</evidence>
<feature type="compositionally biased region" description="Low complexity" evidence="7">
    <location>
        <begin position="553"/>
        <end position="570"/>
    </location>
</feature>
<dbReference type="GO" id="GO:0042799">
    <property type="term" value="F:histone H4K20 methyltransferase activity"/>
    <property type="evidence" value="ECO:0007669"/>
    <property type="project" value="TreeGrafter"/>
</dbReference>
<feature type="domain" description="SET" evidence="8">
    <location>
        <begin position="447"/>
        <end position="787"/>
    </location>
</feature>
<dbReference type="Gene3D" id="2.170.270.10">
    <property type="entry name" value="SET domain"/>
    <property type="match status" value="1"/>
</dbReference>
<dbReference type="STRING" id="336963.C4K019"/>
<dbReference type="VEuPathDB" id="FungiDB:UREG_07770"/>
<evidence type="ECO:0000256" key="3">
    <source>
        <dbReference type="ARBA" id="ARBA00022691"/>
    </source>
</evidence>
<evidence type="ECO:0000259" key="8">
    <source>
        <dbReference type="PROSITE" id="PS50280"/>
    </source>
</evidence>
<dbReference type="HOGENOM" id="CLU_009352_0_0_1"/>
<dbReference type="OMA" id="DMYTWAI"/>
<evidence type="ECO:0000313" key="10">
    <source>
        <dbReference type="Proteomes" id="UP000002058"/>
    </source>
</evidence>
<proteinExistence type="predicted"/>
<dbReference type="PANTHER" id="PTHR46402:SF2">
    <property type="entry name" value="HISTONE-LYSINE N-TRIMETHYLTRANSFERASE SMYD5"/>
    <property type="match status" value="1"/>
</dbReference>
<evidence type="ECO:0000256" key="1">
    <source>
        <dbReference type="ARBA" id="ARBA00022603"/>
    </source>
</evidence>
<protein>
    <recommendedName>
        <fullName evidence="5">Histone-lysine N-methyltransferase SET5</fullName>
    </recommendedName>
    <alternativeName>
        <fullName evidence="4">SET domain-containing protein 5</fullName>
    </alternativeName>
</protein>
<dbReference type="PROSITE" id="PS50280">
    <property type="entry name" value="SET"/>
    <property type="match status" value="1"/>
</dbReference>
<dbReference type="GO" id="GO:0032259">
    <property type="term" value="P:methylation"/>
    <property type="evidence" value="ECO:0007669"/>
    <property type="project" value="UniProtKB-KW"/>
</dbReference>
<gene>
    <name evidence="9" type="ORF">UREG_07770</name>
</gene>
<feature type="region of interest" description="Disordered" evidence="7">
    <location>
        <begin position="822"/>
        <end position="911"/>
    </location>
</feature>
<dbReference type="eggNOG" id="ENOG502RQ6G">
    <property type="taxonomic scope" value="Eukaryota"/>
</dbReference>
<accession>C4K019</accession>
<sequence>MPAQDLAPPPPAFPERPDLFNEVEWGPFPTDQHIRLAYKLWYLQDGRVKTERLWRASDPPLGPEDDHPDTCLARNVYESLMQSYTLPPNRQQQDIYAQYREREYCVSGASDQELGSERAQGWSYLEIFGSPDRTNIDEPPTKIEVSGLDINSSRWRKADLQHQLRIRRLDTNGTVAELKERLYNYERKDMMLRAMDIDMGSLLPRQDLPEWGLPRQDDFMLKISTQATFSPVEMYTWAILLSPYNPAYWTSRAYLHYQMGYFDLALGDAYRAQLLCDVLVNPLVRNSQPGLYARTWDAIERHILQIRRETEEIASEIWRLRDVNGVNSFIPHVRKTLHHIICLSLLALQCWEDYHNFENELAKRLTMQDRDNWAIDRRHKLVENFVSDVLKEKRADPREFLYESHYGHARGAVYPYCTVTDRTTKKVLGRINEEIIGRSQAAQLGPVKIEVRKKDDDQLGIFATEDILAGETVYADEPSIRGHLHDFHGPKEYRCENCNRKIDPIYNSDKARSFIKENLAKVRAVGVACECSLVESERLYWCPPPEQGEESSEGSGTSSTSSQITPSTQPRTRKRSVEADEEDESEEQQAKKPKRTLHHGTILSLMLREVFDITLQRRHTDGKPNLLAYEIDELFPLMGADKQCEKHLFPFSYAANIRVPFDILQCLGVDIFRDLTFDTWVIQLVLRKLLINAVPWDLERRAQDTVDTPESKELRRSGLRGLPRDKYSEANPTIRNLYIFPGVSLFNSTCPDQHNVNWDWDLSVPNRMTLWASRDIEKDEELFIPYVPMKIEEDFAQRMFGVNCQCRRCYYRPTLREFHRSLRPYGDSSSEETEDAPDQDSKGDDQDNTTDGNGDGSKKDSLFGREETSSEPFPTQRAMTPKPEDEGEYDEADFQSSEVEVKEHSGEPFTESRVAYHADELRTALKEAVDKLPRSRRATTKPS</sequence>
<evidence type="ECO:0000256" key="5">
    <source>
        <dbReference type="ARBA" id="ARBA00044528"/>
    </source>
</evidence>
<dbReference type="InterPro" id="IPR001214">
    <property type="entry name" value="SET_dom"/>
</dbReference>
<dbReference type="AlphaFoldDB" id="C4K019"/>
<dbReference type="Pfam" id="PF00856">
    <property type="entry name" value="SET"/>
    <property type="match status" value="1"/>
</dbReference>
<feature type="region of interest" description="Disordered" evidence="7">
    <location>
        <begin position="542"/>
        <end position="596"/>
    </location>
</feature>
<name>C4K019_UNCRE</name>
<evidence type="ECO:0000256" key="4">
    <source>
        <dbReference type="ARBA" id="ARBA00042380"/>
    </source>
</evidence>
<dbReference type="Proteomes" id="UP000002058">
    <property type="component" value="Unassembled WGS sequence"/>
</dbReference>
<keyword evidence="3" id="KW-0949">S-adenosyl-L-methionine</keyword>
<dbReference type="GeneID" id="8442297"/>
<organism evidence="9 10">
    <name type="scientific">Uncinocarpus reesii (strain UAMH 1704)</name>
    <dbReference type="NCBI Taxonomy" id="336963"/>
    <lineage>
        <taxon>Eukaryota</taxon>
        <taxon>Fungi</taxon>
        <taxon>Dikarya</taxon>
        <taxon>Ascomycota</taxon>
        <taxon>Pezizomycotina</taxon>
        <taxon>Eurotiomycetes</taxon>
        <taxon>Eurotiomycetidae</taxon>
        <taxon>Onygenales</taxon>
        <taxon>Onygenaceae</taxon>
        <taxon>Uncinocarpus</taxon>
    </lineage>
</organism>
<evidence type="ECO:0000256" key="7">
    <source>
        <dbReference type="SAM" id="MobiDB-lite"/>
    </source>
</evidence>
<dbReference type="EMBL" id="CH476619">
    <property type="protein sequence ID" value="EEP82905.1"/>
    <property type="molecule type" value="Genomic_DNA"/>
</dbReference>
<evidence type="ECO:0000256" key="2">
    <source>
        <dbReference type="ARBA" id="ARBA00022679"/>
    </source>
</evidence>
<dbReference type="PANTHER" id="PTHR46402">
    <property type="entry name" value="SET AND MYND DOMAIN-CONTAINING PROTEIN 5"/>
    <property type="match status" value="1"/>
</dbReference>
<evidence type="ECO:0000313" key="9">
    <source>
        <dbReference type="EMBL" id="EEP82905.1"/>
    </source>
</evidence>